<name>A0ABT1E3Z4_9ACTN</name>
<keyword evidence="2 8" id="KW-1277">Toxin-antitoxin system</keyword>
<evidence type="ECO:0000313" key="11">
    <source>
        <dbReference type="Proteomes" id="UP001523369"/>
    </source>
</evidence>
<evidence type="ECO:0000256" key="7">
    <source>
        <dbReference type="ARBA" id="ARBA00038093"/>
    </source>
</evidence>
<keyword evidence="3 8" id="KW-0540">Nuclease</keyword>
<feature type="domain" description="PIN" evidence="9">
    <location>
        <begin position="6"/>
        <end position="125"/>
    </location>
</feature>
<comment type="similarity">
    <text evidence="7 8">Belongs to the PINc/VapC protein family.</text>
</comment>
<evidence type="ECO:0000256" key="8">
    <source>
        <dbReference type="HAMAP-Rule" id="MF_00265"/>
    </source>
</evidence>
<dbReference type="InterPro" id="IPR002716">
    <property type="entry name" value="PIN_dom"/>
</dbReference>
<evidence type="ECO:0000256" key="1">
    <source>
        <dbReference type="ARBA" id="ARBA00001946"/>
    </source>
</evidence>
<dbReference type="EMBL" id="JAMYJR010000067">
    <property type="protein sequence ID" value="MCO8277863.1"/>
    <property type="molecule type" value="Genomic_DNA"/>
</dbReference>
<dbReference type="HAMAP" id="MF_00265">
    <property type="entry name" value="VapC_Nob1"/>
    <property type="match status" value="1"/>
</dbReference>
<dbReference type="InterPro" id="IPR022907">
    <property type="entry name" value="VapC_family"/>
</dbReference>
<gene>
    <name evidence="8" type="primary">vapC</name>
    <name evidence="10" type="ORF">M1L60_45560</name>
</gene>
<keyword evidence="6 8" id="KW-0460">Magnesium</keyword>
<dbReference type="Gene3D" id="3.40.50.1010">
    <property type="entry name" value="5'-nuclease"/>
    <property type="match status" value="1"/>
</dbReference>
<organism evidence="10 11">
    <name type="scientific">Paractinoplanes aksuensis</name>
    <dbReference type="NCBI Taxonomy" id="2939490"/>
    <lineage>
        <taxon>Bacteria</taxon>
        <taxon>Bacillati</taxon>
        <taxon>Actinomycetota</taxon>
        <taxon>Actinomycetes</taxon>
        <taxon>Micromonosporales</taxon>
        <taxon>Micromonosporaceae</taxon>
        <taxon>Paractinoplanes</taxon>
    </lineage>
</organism>
<dbReference type="Proteomes" id="UP001523369">
    <property type="component" value="Unassembled WGS sequence"/>
</dbReference>
<accession>A0ABT1E3Z4</accession>
<dbReference type="Pfam" id="PF01850">
    <property type="entry name" value="PIN"/>
    <property type="match status" value="1"/>
</dbReference>
<keyword evidence="8" id="KW-0800">Toxin</keyword>
<dbReference type="PANTHER" id="PTHR33653">
    <property type="entry name" value="RIBONUCLEASE VAPC2"/>
    <property type="match status" value="1"/>
</dbReference>
<sequence>MNDIKYLADTSAVVRMLRSEELLAQWVDAIGDGAVAVCPITELEHYFGVRSKADHEQQAARLRETFSWVVMPQHVFEYAAEVQAALIEKGTHRSAGPIDLLTAATAQRHRLGLLHYDADFEQVAAVTGQPTRWVAKPGSID</sequence>
<evidence type="ECO:0000256" key="3">
    <source>
        <dbReference type="ARBA" id="ARBA00022722"/>
    </source>
</evidence>
<dbReference type="SUPFAM" id="SSF88723">
    <property type="entry name" value="PIN domain-like"/>
    <property type="match status" value="1"/>
</dbReference>
<evidence type="ECO:0000256" key="5">
    <source>
        <dbReference type="ARBA" id="ARBA00022801"/>
    </source>
</evidence>
<dbReference type="PANTHER" id="PTHR33653:SF1">
    <property type="entry name" value="RIBONUCLEASE VAPC2"/>
    <property type="match status" value="1"/>
</dbReference>
<dbReference type="CDD" id="cd18755">
    <property type="entry name" value="PIN_MtVapC3_VapC21-like"/>
    <property type="match status" value="1"/>
</dbReference>
<keyword evidence="4 8" id="KW-0479">Metal-binding</keyword>
<comment type="cofactor">
    <cofactor evidence="1 8">
        <name>Mg(2+)</name>
        <dbReference type="ChEBI" id="CHEBI:18420"/>
    </cofactor>
</comment>
<reference evidence="10 11" key="1">
    <citation type="submission" date="2022-06" db="EMBL/GenBank/DDBJ databases">
        <title>New Species of the Genus Actinoplanes, ActinopZanes ferrugineus.</title>
        <authorList>
            <person name="Ding P."/>
        </authorList>
    </citation>
    <scope>NUCLEOTIDE SEQUENCE [LARGE SCALE GENOMIC DNA]</scope>
    <source>
        <strain evidence="10 11">TRM88003</strain>
    </source>
</reference>
<dbReference type="InterPro" id="IPR050556">
    <property type="entry name" value="Type_II_TA_system_RNase"/>
</dbReference>
<protein>
    <recommendedName>
        <fullName evidence="8">Ribonuclease VapC</fullName>
        <shortName evidence="8">RNase VapC</shortName>
        <ecNumber evidence="8">3.1.-.-</ecNumber>
    </recommendedName>
    <alternativeName>
        <fullName evidence="8">Toxin VapC</fullName>
    </alternativeName>
</protein>
<dbReference type="EC" id="3.1.-.-" evidence="8"/>
<feature type="binding site" evidence="8">
    <location>
        <position position="99"/>
    </location>
    <ligand>
        <name>Mg(2+)</name>
        <dbReference type="ChEBI" id="CHEBI:18420"/>
    </ligand>
</feature>
<keyword evidence="5 8" id="KW-0378">Hydrolase</keyword>
<comment type="caution">
    <text evidence="10">The sequence shown here is derived from an EMBL/GenBank/DDBJ whole genome shotgun (WGS) entry which is preliminary data.</text>
</comment>
<evidence type="ECO:0000256" key="2">
    <source>
        <dbReference type="ARBA" id="ARBA00022649"/>
    </source>
</evidence>
<evidence type="ECO:0000259" key="9">
    <source>
        <dbReference type="Pfam" id="PF01850"/>
    </source>
</evidence>
<feature type="binding site" evidence="8">
    <location>
        <position position="9"/>
    </location>
    <ligand>
        <name>Mg(2+)</name>
        <dbReference type="ChEBI" id="CHEBI:18420"/>
    </ligand>
</feature>
<evidence type="ECO:0000256" key="6">
    <source>
        <dbReference type="ARBA" id="ARBA00022842"/>
    </source>
</evidence>
<keyword evidence="11" id="KW-1185">Reference proteome</keyword>
<evidence type="ECO:0000256" key="4">
    <source>
        <dbReference type="ARBA" id="ARBA00022723"/>
    </source>
</evidence>
<dbReference type="InterPro" id="IPR029060">
    <property type="entry name" value="PIN-like_dom_sf"/>
</dbReference>
<dbReference type="RefSeq" id="WP_253243869.1">
    <property type="nucleotide sequence ID" value="NZ_JAMYJR010000067.1"/>
</dbReference>
<proteinExistence type="inferred from homology"/>
<comment type="function">
    <text evidence="8">Toxic component of a toxin-antitoxin (TA) system. An RNase.</text>
</comment>
<evidence type="ECO:0000313" key="10">
    <source>
        <dbReference type="EMBL" id="MCO8277863.1"/>
    </source>
</evidence>